<protein>
    <recommendedName>
        <fullName evidence="10">Peptidase</fullName>
    </recommendedName>
</protein>
<keyword evidence="2" id="KW-0645">Protease</keyword>
<keyword evidence="7" id="KW-0732">Signal</keyword>
<dbReference type="Gene3D" id="3.90.132.10">
    <property type="entry name" value="Leishmanolysin , domain 2"/>
    <property type="match status" value="1"/>
</dbReference>
<keyword evidence="6" id="KW-0482">Metalloprotease</keyword>
<accession>A0ABN4K609</accession>
<evidence type="ECO:0000256" key="2">
    <source>
        <dbReference type="ARBA" id="ARBA00022670"/>
    </source>
</evidence>
<dbReference type="Proteomes" id="UP000060071">
    <property type="component" value="Chromosome"/>
</dbReference>
<dbReference type="PROSITE" id="PS51257">
    <property type="entry name" value="PROKAR_LIPOPROTEIN"/>
    <property type="match status" value="1"/>
</dbReference>
<name>A0ABN4K609_9DEIO</name>
<dbReference type="RefSeq" id="WP_062157665.1">
    <property type="nucleotide sequence ID" value="NZ_CP013910.1"/>
</dbReference>
<dbReference type="InterPro" id="IPR024079">
    <property type="entry name" value="MetalloPept_cat_dom_sf"/>
</dbReference>
<organism evidence="8 9">
    <name type="scientific">Deinococcus actinosclerus</name>
    <dbReference type="NCBI Taxonomy" id="1768108"/>
    <lineage>
        <taxon>Bacteria</taxon>
        <taxon>Thermotogati</taxon>
        <taxon>Deinococcota</taxon>
        <taxon>Deinococci</taxon>
        <taxon>Deinococcales</taxon>
        <taxon>Deinococcaceae</taxon>
        <taxon>Deinococcus</taxon>
    </lineage>
</organism>
<gene>
    <name evidence="8" type="ORF">AUC44_05005</name>
</gene>
<keyword evidence="3" id="KW-0479">Metal-binding</keyword>
<keyword evidence="9" id="KW-1185">Reference proteome</keyword>
<evidence type="ECO:0000256" key="5">
    <source>
        <dbReference type="ARBA" id="ARBA00022833"/>
    </source>
</evidence>
<proteinExistence type="predicted"/>
<dbReference type="EMBL" id="CP013910">
    <property type="protein sequence ID" value="ALW88332.1"/>
    <property type="molecule type" value="Genomic_DNA"/>
</dbReference>
<keyword evidence="5" id="KW-0862">Zinc</keyword>
<dbReference type="Pfam" id="PF01457">
    <property type="entry name" value="Peptidase_M8"/>
    <property type="match status" value="1"/>
</dbReference>
<evidence type="ECO:0000256" key="6">
    <source>
        <dbReference type="ARBA" id="ARBA00023049"/>
    </source>
</evidence>
<evidence type="ECO:0008006" key="10">
    <source>
        <dbReference type="Google" id="ProtNLM"/>
    </source>
</evidence>
<evidence type="ECO:0000256" key="3">
    <source>
        <dbReference type="ARBA" id="ARBA00022723"/>
    </source>
</evidence>
<dbReference type="InterPro" id="IPR001577">
    <property type="entry name" value="Peptidase_M8"/>
</dbReference>
<evidence type="ECO:0000313" key="8">
    <source>
        <dbReference type="EMBL" id="ALW88332.1"/>
    </source>
</evidence>
<dbReference type="PANTHER" id="PTHR10942:SF0">
    <property type="entry name" value="LEISHMANOLYSIN-LIKE PEPTIDASE"/>
    <property type="match status" value="1"/>
</dbReference>
<comment type="cofactor">
    <cofactor evidence="1">
        <name>Zn(2+)</name>
        <dbReference type="ChEBI" id="CHEBI:29105"/>
    </cofactor>
</comment>
<dbReference type="PANTHER" id="PTHR10942">
    <property type="entry name" value="LEISHMANOLYSIN-LIKE PEPTIDASE"/>
    <property type="match status" value="1"/>
</dbReference>
<keyword evidence="4" id="KW-0378">Hydrolase</keyword>
<evidence type="ECO:0000256" key="1">
    <source>
        <dbReference type="ARBA" id="ARBA00001947"/>
    </source>
</evidence>
<dbReference type="SUPFAM" id="SSF55486">
    <property type="entry name" value="Metalloproteases ('zincins'), catalytic domain"/>
    <property type="match status" value="1"/>
</dbReference>
<sequence length="311" mass="32156">MRRTLPTLALLSLTALLASCGSSPASVQASEPTPGVVNVADLPVDPYAKTAAVQPQATEAYNITLNFAAGSDASVVNAMQAAASRWQGVITQGQPDLTVSIPAGSCGSNAAYSGTIDDILVFTGNKSIDGPGGILAQSGPCSVRTSTGLTTYSTLVFDTADLANFSSQLSDIAVHELGHSLGIGSLWSRFGLVSGVNTTNPIYKGTNGVREYRAAGGTLTTVPVENQGGSGTAGAHWRETTFKTELMTGYLNSGVKNPLSRISVGSLQDMGYTVNYAAADAYTVPTATAQTLHDLDLGGREQIITPKYRTE</sequence>
<evidence type="ECO:0000256" key="4">
    <source>
        <dbReference type="ARBA" id="ARBA00022801"/>
    </source>
</evidence>
<evidence type="ECO:0000256" key="7">
    <source>
        <dbReference type="SAM" id="SignalP"/>
    </source>
</evidence>
<feature type="chain" id="PRO_5046575920" description="Peptidase" evidence="7">
    <location>
        <begin position="26"/>
        <end position="311"/>
    </location>
</feature>
<dbReference type="Gene3D" id="3.40.390.10">
    <property type="entry name" value="Collagenase (Catalytic Domain)"/>
    <property type="match status" value="1"/>
</dbReference>
<feature type="signal peptide" evidence="7">
    <location>
        <begin position="1"/>
        <end position="25"/>
    </location>
</feature>
<reference evidence="8 9" key="1">
    <citation type="submission" date="2015-12" db="EMBL/GenBank/DDBJ databases">
        <authorList>
            <person name="Kim M.K."/>
            <person name="Srinivasan S."/>
            <person name="Lee J.-J."/>
            <person name="Kim K."/>
        </authorList>
    </citation>
    <scope>NUCLEOTIDE SEQUENCE [LARGE SCALE GENOMIC DNA]</scope>
    <source>
        <strain evidence="8 9">BM2</strain>
    </source>
</reference>
<evidence type="ECO:0000313" key="9">
    <source>
        <dbReference type="Proteomes" id="UP000060071"/>
    </source>
</evidence>